<evidence type="ECO:0000256" key="1">
    <source>
        <dbReference type="ARBA" id="ARBA00023016"/>
    </source>
</evidence>
<comment type="similarity">
    <text evidence="2 3">Belongs to the small heat shock protein (HSP20) family.</text>
</comment>
<evidence type="ECO:0000259" key="4">
    <source>
        <dbReference type="PROSITE" id="PS01031"/>
    </source>
</evidence>
<dbReference type="Gene3D" id="2.60.40.790">
    <property type="match status" value="1"/>
</dbReference>
<comment type="caution">
    <text evidence="5">The sequence shown here is derived from an EMBL/GenBank/DDBJ whole genome shotgun (WGS) entry which is preliminary data.</text>
</comment>
<keyword evidence="1" id="KW-0346">Stress response</keyword>
<evidence type="ECO:0000256" key="2">
    <source>
        <dbReference type="PROSITE-ProRule" id="PRU00285"/>
    </source>
</evidence>
<proteinExistence type="inferred from homology"/>
<accession>A0A9N8V9T8</accession>
<dbReference type="EMBL" id="CAJVPV010000087">
    <property type="protein sequence ID" value="CAG8442076.1"/>
    <property type="molecule type" value="Genomic_DNA"/>
</dbReference>
<protein>
    <submittedName>
        <fullName evidence="5">8747_t:CDS:1</fullName>
    </submittedName>
</protein>
<dbReference type="InterPro" id="IPR002068">
    <property type="entry name" value="A-crystallin/Hsp20_dom"/>
</dbReference>
<sequence>MSLFWPSDSEFGRFENSVSNLFDDFFNDLSIARRTGNLTSKGNRNYNRSWAPPLDVHETEKEFIVNAELPGVSKDQINVDVRDKALVISGETKQDQKYKEGNTHIQERRYGSFSRTISLPQNAKSDEITAKFDQGILEVKIPKGETPGSKKITVQ</sequence>
<dbReference type="Pfam" id="PF00011">
    <property type="entry name" value="HSP20"/>
    <property type="match status" value="1"/>
</dbReference>
<dbReference type="OrthoDB" id="1431247at2759"/>
<keyword evidence="6" id="KW-1185">Reference proteome</keyword>
<dbReference type="InterPro" id="IPR031107">
    <property type="entry name" value="Small_HSP"/>
</dbReference>
<name>A0A9N8V9T8_9GLOM</name>
<evidence type="ECO:0000313" key="6">
    <source>
        <dbReference type="Proteomes" id="UP000789342"/>
    </source>
</evidence>
<dbReference type="PANTHER" id="PTHR11527">
    <property type="entry name" value="HEAT-SHOCK PROTEIN 20 FAMILY MEMBER"/>
    <property type="match status" value="1"/>
</dbReference>
<evidence type="ECO:0000313" key="5">
    <source>
        <dbReference type="EMBL" id="CAG8442076.1"/>
    </source>
</evidence>
<dbReference type="Proteomes" id="UP000789342">
    <property type="component" value="Unassembled WGS sequence"/>
</dbReference>
<reference evidence="5" key="1">
    <citation type="submission" date="2021-06" db="EMBL/GenBank/DDBJ databases">
        <authorList>
            <person name="Kallberg Y."/>
            <person name="Tangrot J."/>
            <person name="Rosling A."/>
        </authorList>
    </citation>
    <scope>NUCLEOTIDE SEQUENCE</scope>
    <source>
        <strain evidence="5">CL551</strain>
    </source>
</reference>
<dbReference type="PROSITE" id="PS01031">
    <property type="entry name" value="SHSP"/>
    <property type="match status" value="1"/>
</dbReference>
<dbReference type="CDD" id="cd06464">
    <property type="entry name" value="ACD_sHsps-like"/>
    <property type="match status" value="1"/>
</dbReference>
<dbReference type="AlphaFoldDB" id="A0A9N8V9T8"/>
<feature type="domain" description="SHSP" evidence="4">
    <location>
        <begin position="45"/>
        <end position="155"/>
    </location>
</feature>
<organism evidence="5 6">
    <name type="scientific">Acaulospora morrowiae</name>
    <dbReference type="NCBI Taxonomy" id="94023"/>
    <lineage>
        <taxon>Eukaryota</taxon>
        <taxon>Fungi</taxon>
        <taxon>Fungi incertae sedis</taxon>
        <taxon>Mucoromycota</taxon>
        <taxon>Glomeromycotina</taxon>
        <taxon>Glomeromycetes</taxon>
        <taxon>Diversisporales</taxon>
        <taxon>Acaulosporaceae</taxon>
        <taxon>Acaulospora</taxon>
    </lineage>
</organism>
<gene>
    <name evidence="5" type="ORF">AMORRO_LOCUS362</name>
</gene>
<evidence type="ECO:0000256" key="3">
    <source>
        <dbReference type="RuleBase" id="RU003616"/>
    </source>
</evidence>
<dbReference type="SUPFAM" id="SSF49764">
    <property type="entry name" value="HSP20-like chaperones"/>
    <property type="match status" value="1"/>
</dbReference>
<dbReference type="InterPro" id="IPR008978">
    <property type="entry name" value="HSP20-like_chaperone"/>
</dbReference>